<sequence length="292" mass="34976">MLMIERDHSQHYYPRIYQLMEWKRYEEAQKEVMNLLRELPEDPEAHAIAGQICLRLNKRDEALHWSQEAIRLDPDNALGWFVRTCALYEAEKWRALDESLENAQRIDPYEPFYYFLRANICNQKNHFNEARDHLLKGLQISPHNALYLATLSYTEALLNHVNESRALAREALRQEVESDQVYLYLGWAAERRSDYDDQLLMLKNAIQLDPDNKQIREEYLEALQKGYKVYRILLAPTNLLKRMKPWQIFLSWMVAALLFRPLIILFIVLYILTHWSTKLLVHVKVFGWTRRR</sequence>
<dbReference type="InterPro" id="IPR019734">
    <property type="entry name" value="TPR_rpt"/>
</dbReference>
<keyword evidence="4" id="KW-0812">Transmembrane</keyword>
<dbReference type="Pfam" id="PF13181">
    <property type="entry name" value="TPR_8"/>
    <property type="match status" value="1"/>
</dbReference>
<dbReference type="InterPro" id="IPR011990">
    <property type="entry name" value="TPR-like_helical_dom_sf"/>
</dbReference>
<dbReference type="PANTHER" id="PTHR45586:SF1">
    <property type="entry name" value="LIPOPOLYSACCHARIDE ASSEMBLY PROTEIN B"/>
    <property type="match status" value="1"/>
</dbReference>
<proteinExistence type="predicted"/>
<evidence type="ECO:0000256" key="2">
    <source>
        <dbReference type="ARBA" id="ARBA00022803"/>
    </source>
</evidence>
<keyword evidence="2 3" id="KW-0802">TPR repeat</keyword>
<dbReference type="Pfam" id="PF13432">
    <property type="entry name" value="TPR_16"/>
    <property type="match status" value="2"/>
</dbReference>
<gene>
    <name evidence="5" type="ORF">DX130_20735</name>
</gene>
<name>A0A371P653_9BACL</name>
<dbReference type="PANTHER" id="PTHR45586">
    <property type="entry name" value="TPR REPEAT-CONTAINING PROTEIN PA4667"/>
    <property type="match status" value="1"/>
</dbReference>
<dbReference type="EMBL" id="QUBQ01000005">
    <property type="protein sequence ID" value="REK71434.1"/>
    <property type="molecule type" value="Genomic_DNA"/>
</dbReference>
<keyword evidence="1" id="KW-0677">Repeat</keyword>
<dbReference type="InterPro" id="IPR051012">
    <property type="entry name" value="CellSynth/LPSAsmb/PSIAsmb"/>
</dbReference>
<evidence type="ECO:0000256" key="4">
    <source>
        <dbReference type="SAM" id="Phobius"/>
    </source>
</evidence>
<feature type="transmembrane region" description="Helical" evidence="4">
    <location>
        <begin position="249"/>
        <end position="272"/>
    </location>
</feature>
<dbReference type="SMART" id="SM00028">
    <property type="entry name" value="TPR"/>
    <property type="match status" value="3"/>
</dbReference>
<comment type="caution">
    <text evidence="5">The sequence shown here is derived from an EMBL/GenBank/DDBJ whole genome shotgun (WGS) entry which is preliminary data.</text>
</comment>
<feature type="repeat" description="TPR" evidence="3">
    <location>
        <begin position="43"/>
        <end position="76"/>
    </location>
</feature>
<organism evidence="5 6">
    <name type="scientific">Paenibacillus paeoniae</name>
    <dbReference type="NCBI Taxonomy" id="2292705"/>
    <lineage>
        <taxon>Bacteria</taxon>
        <taxon>Bacillati</taxon>
        <taxon>Bacillota</taxon>
        <taxon>Bacilli</taxon>
        <taxon>Bacillales</taxon>
        <taxon>Paenibacillaceae</taxon>
        <taxon>Paenibacillus</taxon>
    </lineage>
</organism>
<evidence type="ECO:0000256" key="3">
    <source>
        <dbReference type="PROSITE-ProRule" id="PRU00339"/>
    </source>
</evidence>
<protein>
    <submittedName>
        <fullName evidence="5">Uncharacterized protein</fullName>
    </submittedName>
</protein>
<dbReference type="PROSITE" id="PS50005">
    <property type="entry name" value="TPR"/>
    <property type="match status" value="2"/>
</dbReference>
<dbReference type="SUPFAM" id="SSF48452">
    <property type="entry name" value="TPR-like"/>
    <property type="match status" value="1"/>
</dbReference>
<dbReference type="OrthoDB" id="2940457at2"/>
<evidence type="ECO:0000313" key="6">
    <source>
        <dbReference type="Proteomes" id="UP000261905"/>
    </source>
</evidence>
<reference evidence="5 6" key="1">
    <citation type="submission" date="2018-08" db="EMBL/GenBank/DDBJ databases">
        <title>Paenibacillus sp. M4BSY-1, whole genome shotgun sequence.</title>
        <authorList>
            <person name="Tuo L."/>
        </authorList>
    </citation>
    <scope>NUCLEOTIDE SEQUENCE [LARGE SCALE GENOMIC DNA]</scope>
    <source>
        <strain evidence="5 6">M4BSY-1</strain>
    </source>
</reference>
<evidence type="ECO:0000313" key="5">
    <source>
        <dbReference type="EMBL" id="REK71434.1"/>
    </source>
</evidence>
<evidence type="ECO:0000256" key="1">
    <source>
        <dbReference type="ARBA" id="ARBA00022737"/>
    </source>
</evidence>
<dbReference type="AlphaFoldDB" id="A0A371P653"/>
<dbReference type="Proteomes" id="UP000261905">
    <property type="component" value="Unassembled WGS sequence"/>
</dbReference>
<keyword evidence="4" id="KW-0472">Membrane</keyword>
<keyword evidence="4" id="KW-1133">Transmembrane helix</keyword>
<keyword evidence="6" id="KW-1185">Reference proteome</keyword>
<feature type="repeat" description="TPR" evidence="3">
    <location>
        <begin position="179"/>
        <end position="212"/>
    </location>
</feature>
<dbReference type="Gene3D" id="1.25.40.10">
    <property type="entry name" value="Tetratricopeptide repeat domain"/>
    <property type="match status" value="2"/>
</dbReference>
<accession>A0A371P653</accession>